<dbReference type="PANTHER" id="PTHR44688:SF16">
    <property type="entry name" value="DNA-BINDING TRANSCRIPTIONAL ACTIVATOR DEVR_DOSR"/>
    <property type="match status" value="1"/>
</dbReference>
<dbReference type="CDD" id="cd06170">
    <property type="entry name" value="LuxR_C_like"/>
    <property type="match status" value="1"/>
</dbReference>
<dbReference type="InterPro" id="IPR011006">
    <property type="entry name" value="CheY-like_superfamily"/>
</dbReference>
<dbReference type="InterPro" id="IPR000792">
    <property type="entry name" value="Tscrpt_reg_LuxR_C"/>
</dbReference>
<feature type="domain" description="HTH luxR-type" evidence="6">
    <location>
        <begin position="147"/>
        <end position="212"/>
    </location>
</feature>
<dbReference type="InterPro" id="IPR001789">
    <property type="entry name" value="Sig_transdc_resp-reg_receiver"/>
</dbReference>
<gene>
    <name evidence="8" type="ORF">GBL_2503</name>
</gene>
<keyword evidence="4" id="KW-0804">Transcription</keyword>
<evidence type="ECO:0000259" key="6">
    <source>
        <dbReference type="PROSITE" id="PS50043"/>
    </source>
</evidence>
<dbReference type="GO" id="GO:0000160">
    <property type="term" value="P:phosphorelay signal transduction system"/>
    <property type="evidence" value="ECO:0007669"/>
    <property type="project" value="InterPro"/>
</dbReference>
<evidence type="ECO:0000256" key="3">
    <source>
        <dbReference type="ARBA" id="ARBA00023125"/>
    </source>
</evidence>
<dbReference type="Proteomes" id="UP000016424">
    <property type="component" value="Unassembled WGS sequence"/>
</dbReference>
<dbReference type="InterPro" id="IPR016032">
    <property type="entry name" value="Sig_transdc_resp-reg_C-effctor"/>
</dbReference>
<evidence type="ECO:0000256" key="2">
    <source>
        <dbReference type="ARBA" id="ARBA00023015"/>
    </source>
</evidence>
<organism evidence="8 9">
    <name type="scientific">Geobacillus kaustophilus GBlys</name>
    <dbReference type="NCBI Taxonomy" id="1337888"/>
    <lineage>
        <taxon>Bacteria</taxon>
        <taxon>Bacillati</taxon>
        <taxon>Bacillota</taxon>
        <taxon>Bacilli</taxon>
        <taxon>Bacillales</taxon>
        <taxon>Anoxybacillaceae</taxon>
        <taxon>Geobacillus</taxon>
        <taxon>Geobacillus thermoleovorans group</taxon>
    </lineage>
</organism>
<dbReference type="EMBL" id="BASG01000026">
    <property type="protein sequence ID" value="GAD14286.1"/>
    <property type="molecule type" value="Genomic_DNA"/>
</dbReference>
<feature type="domain" description="Response regulatory" evidence="7">
    <location>
        <begin position="20"/>
        <end position="136"/>
    </location>
</feature>
<proteinExistence type="predicted"/>
<evidence type="ECO:0000313" key="8">
    <source>
        <dbReference type="EMBL" id="GAD14286.1"/>
    </source>
</evidence>
<dbReference type="GO" id="GO:0003677">
    <property type="term" value="F:DNA binding"/>
    <property type="evidence" value="ECO:0007669"/>
    <property type="project" value="UniProtKB-KW"/>
</dbReference>
<evidence type="ECO:0000259" key="7">
    <source>
        <dbReference type="PROSITE" id="PS50110"/>
    </source>
</evidence>
<comment type="caution">
    <text evidence="8">The sequence shown here is derived from an EMBL/GenBank/DDBJ whole genome shotgun (WGS) entry which is preliminary data.</text>
</comment>
<dbReference type="CDD" id="cd17535">
    <property type="entry name" value="REC_NarL-like"/>
    <property type="match status" value="1"/>
</dbReference>
<feature type="modified residue" description="4-aspartylphosphate" evidence="5">
    <location>
        <position position="71"/>
    </location>
</feature>
<accession>U2WU67</accession>
<name>U2WU67_GEOKU</name>
<protein>
    <submittedName>
        <fullName evidence="8">LuxR family transcriptional regulator</fullName>
    </submittedName>
</protein>
<keyword evidence="3" id="KW-0238">DNA-binding</keyword>
<dbReference type="PRINTS" id="PR00038">
    <property type="entry name" value="HTHLUXR"/>
</dbReference>
<evidence type="ECO:0000313" key="9">
    <source>
        <dbReference type="Proteomes" id="UP000016424"/>
    </source>
</evidence>
<evidence type="ECO:0000256" key="1">
    <source>
        <dbReference type="ARBA" id="ARBA00022553"/>
    </source>
</evidence>
<dbReference type="Gene3D" id="3.40.50.2300">
    <property type="match status" value="1"/>
</dbReference>
<dbReference type="PANTHER" id="PTHR44688">
    <property type="entry name" value="DNA-BINDING TRANSCRIPTIONAL ACTIVATOR DEVR_DOSR"/>
    <property type="match status" value="1"/>
</dbReference>
<dbReference type="PROSITE" id="PS00622">
    <property type="entry name" value="HTH_LUXR_1"/>
    <property type="match status" value="1"/>
</dbReference>
<dbReference type="PROSITE" id="PS50110">
    <property type="entry name" value="RESPONSE_REGULATORY"/>
    <property type="match status" value="1"/>
</dbReference>
<dbReference type="SUPFAM" id="SSF52172">
    <property type="entry name" value="CheY-like"/>
    <property type="match status" value="1"/>
</dbReference>
<dbReference type="GO" id="GO:0006355">
    <property type="term" value="P:regulation of DNA-templated transcription"/>
    <property type="evidence" value="ECO:0007669"/>
    <property type="project" value="InterPro"/>
</dbReference>
<dbReference type="SUPFAM" id="SSF46894">
    <property type="entry name" value="C-terminal effector domain of the bipartite response regulators"/>
    <property type="match status" value="1"/>
</dbReference>
<dbReference type="Pfam" id="PF00196">
    <property type="entry name" value="GerE"/>
    <property type="match status" value="1"/>
</dbReference>
<sequence>MHRCSLRFSGEGGETMVKINILLIGDHGLVIDGIRQLLEREPDMEVVGAVFSPTELEKEVADFQPDIIVIDAPSQRENNLIWIKNISSQFPASKVVMLSGDASTEYVQAVHEAGAYAFVSKCDSAETLIHAIRESYRGLKSFPADLAFYDGSPLTDMELAVLNLIARDKTNSEIGEQLNISKRTVEHHVSSILRKLRVKSRAGAVGKAFRLGLLE</sequence>
<keyword evidence="2" id="KW-0805">Transcription regulation</keyword>
<dbReference type="SMART" id="SM00421">
    <property type="entry name" value="HTH_LUXR"/>
    <property type="match status" value="1"/>
</dbReference>
<keyword evidence="1 5" id="KW-0597">Phosphoprotein</keyword>
<evidence type="ECO:0000256" key="4">
    <source>
        <dbReference type="ARBA" id="ARBA00023163"/>
    </source>
</evidence>
<dbReference type="AlphaFoldDB" id="U2WU67"/>
<dbReference type="Pfam" id="PF00072">
    <property type="entry name" value="Response_reg"/>
    <property type="match status" value="1"/>
</dbReference>
<dbReference type="InterPro" id="IPR058245">
    <property type="entry name" value="NreC/VraR/RcsB-like_REC"/>
</dbReference>
<evidence type="ECO:0000256" key="5">
    <source>
        <dbReference type="PROSITE-ProRule" id="PRU00169"/>
    </source>
</evidence>
<dbReference type="SMART" id="SM00448">
    <property type="entry name" value="REC"/>
    <property type="match status" value="1"/>
</dbReference>
<dbReference type="PROSITE" id="PS50043">
    <property type="entry name" value="HTH_LUXR_2"/>
    <property type="match status" value="1"/>
</dbReference>
<reference evidence="9" key="1">
    <citation type="journal article" date="2013" name="Genome">
        <title>Draft Genome Sequence of Geobacillus kaustophilus GBlys, a Lysogenic Strain with Bacteriophage phiOH2.</title>
        <authorList>
            <person name="Doi K."/>
            <person name="Mori K."/>
            <person name="Martono H."/>
            <person name="Nagayoshi Y."/>
            <person name="Fujino Y."/>
            <person name="Tashiro K."/>
            <person name="Kuhara S."/>
            <person name="Ohshima T."/>
        </authorList>
    </citation>
    <scope>NUCLEOTIDE SEQUENCE [LARGE SCALE GENOMIC DNA]</scope>
    <source>
        <strain evidence="9">GBlys</strain>
    </source>
</reference>